<evidence type="ECO:0000259" key="1">
    <source>
        <dbReference type="Pfam" id="PF21806"/>
    </source>
</evidence>
<organism evidence="2 3">
    <name type="scientific">Kitasatospora aburaviensis</name>
    <dbReference type="NCBI Taxonomy" id="67265"/>
    <lineage>
        <taxon>Bacteria</taxon>
        <taxon>Bacillati</taxon>
        <taxon>Actinomycetota</taxon>
        <taxon>Actinomycetes</taxon>
        <taxon>Kitasatosporales</taxon>
        <taxon>Streptomycetaceae</taxon>
        <taxon>Kitasatospora</taxon>
    </lineage>
</organism>
<dbReference type="InterPro" id="IPR049244">
    <property type="entry name" value="DUF6879"/>
</dbReference>
<feature type="domain" description="DUF6879" evidence="1">
    <location>
        <begin position="184"/>
        <end position="304"/>
    </location>
</feature>
<reference evidence="3" key="1">
    <citation type="journal article" date="2019" name="Int. J. Syst. Evol. Microbiol.">
        <title>The Global Catalogue of Microorganisms (GCM) 10K type strain sequencing project: providing services to taxonomists for standard genome sequencing and annotation.</title>
        <authorList>
            <consortium name="The Broad Institute Genomics Platform"/>
            <consortium name="The Broad Institute Genome Sequencing Center for Infectious Disease"/>
            <person name="Wu L."/>
            <person name="Ma J."/>
        </authorList>
    </citation>
    <scope>NUCLEOTIDE SEQUENCE [LARGE SCALE GENOMIC DNA]</scope>
    <source>
        <strain evidence="3">CGMCC 4.1469</strain>
    </source>
</reference>
<keyword evidence="3" id="KW-1185">Reference proteome</keyword>
<dbReference type="EMBL" id="JBHSOD010000045">
    <property type="protein sequence ID" value="MFC5888784.1"/>
    <property type="molecule type" value="Genomic_DNA"/>
</dbReference>
<dbReference type="Proteomes" id="UP001596067">
    <property type="component" value="Unassembled WGS sequence"/>
</dbReference>
<gene>
    <name evidence="2" type="ORF">ACFP0N_27835</name>
</gene>
<sequence>MAQETATPPMVRVPPIVRKILVSLAGGGIALLITNATEQPQSTNLVLSSFVGGTLLMVQFLVDFERRLLSVENVLQSGLAGVNEDSRQMQLLRSSRLDTATVIRLLHHASELSQEGPTVMYAFLEQEIRRLSKLMRELHAGEASYDGEDQDWLLSLTGAAASSIDATSAAADSEFWDSPLGLRYLALQGEASRRGVAVRRVFILDGDDPAAAQEIERVCRQQSEFGIDVRVMRSSGLAASSRVDPMFDFILFDQALSYEVSSAPALDRGGRLTIAGTRLAVRPDRVNHRIRRFDELWNAAIPLAR</sequence>
<protein>
    <submittedName>
        <fullName evidence="2">DUF6879 family protein</fullName>
    </submittedName>
</protein>
<evidence type="ECO:0000313" key="3">
    <source>
        <dbReference type="Proteomes" id="UP001596067"/>
    </source>
</evidence>
<evidence type="ECO:0000313" key="2">
    <source>
        <dbReference type="EMBL" id="MFC5888784.1"/>
    </source>
</evidence>
<proteinExistence type="predicted"/>
<accession>A0ABW1F6I7</accession>
<comment type="caution">
    <text evidence="2">The sequence shown here is derived from an EMBL/GenBank/DDBJ whole genome shotgun (WGS) entry which is preliminary data.</text>
</comment>
<dbReference type="Pfam" id="PF21806">
    <property type="entry name" value="DUF6879"/>
    <property type="match status" value="1"/>
</dbReference>
<dbReference type="RefSeq" id="WP_313766848.1">
    <property type="nucleotide sequence ID" value="NZ_JBHSOD010000045.1"/>
</dbReference>
<name>A0ABW1F6I7_9ACTN</name>